<feature type="chain" id="PRO_5039094336" evidence="2">
    <location>
        <begin position="24"/>
        <end position="136"/>
    </location>
</feature>
<feature type="signal peptide" evidence="2">
    <location>
        <begin position="1"/>
        <end position="23"/>
    </location>
</feature>
<keyword evidence="4" id="KW-1185">Reference proteome</keyword>
<name>A0A7T6Z122_9BACI</name>
<protein>
    <submittedName>
        <fullName evidence="3">Uncharacterized protein</fullName>
    </submittedName>
</protein>
<dbReference type="Pfam" id="PF03480">
    <property type="entry name" value="DctP"/>
    <property type="match status" value="1"/>
</dbReference>
<dbReference type="RefSeq" id="WP_200126956.1">
    <property type="nucleotide sequence ID" value="NZ_CP054705.1"/>
</dbReference>
<dbReference type="PROSITE" id="PS51257">
    <property type="entry name" value="PROKAR_LIPOPROTEIN"/>
    <property type="match status" value="1"/>
</dbReference>
<evidence type="ECO:0000256" key="2">
    <source>
        <dbReference type="SAM" id="SignalP"/>
    </source>
</evidence>
<gene>
    <name evidence="3" type="ORF">HUG15_03150</name>
</gene>
<dbReference type="EMBL" id="CP054705">
    <property type="protein sequence ID" value="QQK74697.1"/>
    <property type="molecule type" value="Genomic_DNA"/>
</dbReference>
<evidence type="ECO:0000256" key="1">
    <source>
        <dbReference type="ARBA" id="ARBA00022729"/>
    </source>
</evidence>
<dbReference type="InterPro" id="IPR018389">
    <property type="entry name" value="DctP_fam"/>
</dbReference>
<dbReference type="KEGG" id="scia:HUG15_03150"/>
<organism evidence="3 4">
    <name type="scientific">Salicibibacter cibarius</name>
    <dbReference type="NCBI Taxonomy" id="2743000"/>
    <lineage>
        <taxon>Bacteria</taxon>
        <taxon>Bacillati</taxon>
        <taxon>Bacillota</taxon>
        <taxon>Bacilli</taxon>
        <taxon>Bacillales</taxon>
        <taxon>Bacillaceae</taxon>
        <taxon>Salicibibacter</taxon>
    </lineage>
</organism>
<sequence>MFKSYFMSTKIILVLGMISIFIAACGNEESAEHEDGTFTLTGTTTNDENDLLAQAFFVFEEKIEENSDGRIELDYRGGPETIPDNEIGDAIRSGAIDFTVTPAAYYAGSAPEGLALSYSEIDTETELERGGIGLFR</sequence>
<dbReference type="InterPro" id="IPR038404">
    <property type="entry name" value="TRAP_DctP_sf"/>
</dbReference>
<reference evidence="3 4" key="1">
    <citation type="submission" date="2020-06" db="EMBL/GenBank/DDBJ databases">
        <title>Genomic analysis of Salicibibacter sp. NKC5-3.</title>
        <authorList>
            <person name="Oh Y.J."/>
        </authorList>
    </citation>
    <scope>NUCLEOTIDE SEQUENCE [LARGE SCALE GENOMIC DNA]</scope>
    <source>
        <strain evidence="3 4">NKC5-3</strain>
    </source>
</reference>
<accession>A0A7T6Z122</accession>
<evidence type="ECO:0000313" key="4">
    <source>
        <dbReference type="Proteomes" id="UP000595823"/>
    </source>
</evidence>
<proteinExistence type="predicted"/>
<dbReference type="Proteomes" id="UP000595823">
    <property type="component" value="Chromosome"/>
</dbReference>
<dbReference type="AlphaFoldDB" id="A0A7T6Z122"/>
<evidence type="ECO:0000313" key="3">
    <source>
        <dbReference type="EMBL" id="QQK74697.1"/>
    </source>
</evidence>
<dbReference type="GO" id="GO:0055085">
    <property type="term" value="P:transmembrane transport"/>
    <property type="evidence" value="ECO:0007669"/>
    <property type="project" value="InterPro"/>
</dbReference>
<keyword evidence="1 2" id="KW-0732">Signal</keyword>
<dbReference type="Gene3D" id="3.40.190.170">
    <property type="entry name" value="Bacterial extracellular solute-binding protein, family 7"/>
    <property type="match status" value="1"/>
</dbReference>